<reference evidence="3" key="1">
    <citation type="journal article" date="2019" name="Int. J. Syst. Evol. Microbiol.">
        <title>The Global Catalogue of Microorganisms (GCM) 10K type strain sequencing project: providing services to taxonomists for standard genome sequencing and annotation.</title>
        <authorList>
            <consortium name="The Broad Institute Genomics Platform"/>
            <consortium name="The Broad Institute Genome Sequencing Center for Infectious Disease"/>
            <person name="Wu L."/>
            <person name="Ma J."/>
        </authorList>
    </citation>
    <scope>NUCLEOTIDE SEQUENCE [LARGE SCALE GENOMIC DNA]</scope>
    <source>
        <strain evidence="3">CCUG 54522</strain>
    </source>
</reference>
<dbReference type="SUPFAM" id="SSF49373">
    <property type="entry name" value="Invasin/intimin cell-adhesion fragments"/>
    <property type="match status" value="1"/>
</dbReference>
<feature type="domain" description="Peptidase M15C" evidence="1">
    <location>
        <begin position="366"/>
        <end position="441"/>
    </location>
</feature>
<dbReference type="InterPro" id="IPR039561">
    <property type="entry name" value="Peptidase_M15C"/>
</dbReference>
<dbReference type="Gene3D" id="2.60.40.10">
    <property type="entry name" value="Immunoglobulins"/>
    <property type="match status" value="1"/>
</dbReference>
<dbReference type="Proteomes" id="UP001596135">
    <property type="component" value="Unassembled WGS sequence"/>
</dbReference>
<dbReference type="RefSeq" id="WP_379159732.1">
    <property type="nucleotide sequence ID" value="NZ_JBHSRJ010000009.1"/>
</dbReference>
<comment type="caution">
    <text evidence="2">The sequence shown here is derived from an EMBL/GenBank/DDBJ whole genome shotgun (WGS) entry which is preliminary data.</text>
</comment>
<keyword evidence="3" id="KW-1185">Reference proteome</keyword>
<organism evidence="2 3">
    <name type="scientific">Nocardioides hankookensis</name>
    <dbReference type="NCBI Taxonomy" id="443157"/>
    <lineage>
        <taxon>Bacteria</taxon>
        <taxon>Bacillati</taxon>
        <taxon>Actinomycetota</taxon>
        <taxon>Actinomycetes</taxon>
        <taxon>Propionibacteriales</taxon>
        <taxon>Nocardioidaceae</taxon>
        <taxon>Nocardioides</taxon>
    </lineage>
</organism>
<evidence type="ECO:0000313" key="3">
    <source>
        <dbReference type="Proteomes" id="UP001596135"/>
    </source>
</evidence>
<evidence type="ECO:0000259" key="1">
    <source>
        <dbReference type="Pfam" id="PF13539"/>
    </source>
</evidence>
<sequence length="462" mass="49387">MSLGSRIGVVVCALALAVGLGAPVRAATSTVLTLTAPSAFAGGVTTLTVAATDETGAPLVGAPLVLERRTGDVWQAVGTVTTGDDGRASADLTVSRVADDNAVRATYAGDADHPAAVQEGTLPITPRAGRVLLGGPRAVVDERSVTLKVLWRTGNGQPVAGEVRIFRQVPGGRWTAYDVVTTGADGRGSLRVTPRTNTRWQARAPRLSWVAADRSGVLRIDNRPPGVPVALPKGAPQPRIKLPAQRRAVGDGANLTISEIGDAVWRQMDGVSWHSGCPVGRSGLRIVRVNYWDYRGYRRRGEVVASTAAAGPMGAALAEMYRRELPIRAMYRVDRFGWSGRSRGGDDYASMAAGNTSAFNCRDVTGRPGHRSPHSWGGSLDVNTWENPYRSAQGTVPNTWWQPRSHKRVAWRSSSHAVVRVMARHGLRWTYGNGDTQHFDYVGSAGKRLAAGGPEPCTRYCD</sequence>
<dbReference type="InterPro" id="IPR013783">
    <property type="entry name" value="Ig-like_fold"/>
</dbReference>
<dbReference type="Pfam" id="PF13539">
    <property type="entry name" value="Peptidase_M15_4"/>
    <property type="match status" value="1"/>
</dbReference>
<dbReference type="EMBL" id="JBHSRJ010000009">
    <property type="protein sequence ID" value="MFC6045828.1"/>
    <property type="molecule type" value="Genomic_DNA"/>
</dbReference>
<name>A0ABW1LRN7_9ACTN</name>
<proteinExistence type="predicted"/>
<dbReference type="InterPro" id="IPR009045">
    <property type="entry name" value="Zn_M74/Hedgehog-like"/>
</dbReference>
<gene>
    <name evidence="2" type="ORF">ACFPYL_22285</name>
</gene>
<evidence type="ECO:0000313" key="2">
    <source>
        <dbReference type="EMBL" id="MFC6045828.1"/>
    </source>
</evidence>
<protein>
    <submittedName>
        <fullName evidence="2">M15 family metallopeptidase</fullName>
    </submittedName>
</protein>
<dbReference type="SUPFAM" id="SSF55166">
    <property type="entry name" value="Hedgehog/DD-peptidase"/>
    <property type="match status" value="1"/>
</dbReference>
<accession>A0ABW1LRN7</accession>
<dbReference type="InterPro" id="IPR008964">
    <property type="entry name" value="Invasin/intimin_cell_adhesion"/>
</dbReference>